<organism evidence="2 3">
    <name type="scientific">Apiospora aurea</name>
    <dbReference type="NCBI Taxonomy" id="335848"/>
    <lineage>
        <taxon>Eukaryota</taxon>
        <taxon>Fungi</taxon>
        <taxon>Dikarya</taxon>
        <taxon>Ascomycota</taxon>
        <taxon>Pezizomycotina</taxon>
        <taxon>Sordariomycetes</taxon>
        <taxon>Xylariomycetidae</taxon>
        <taxon>Amphisphaeriales</taxon>
        <taxon>Apiosporaceae</taxon>
        <taxon>Apiospora</taxon>
    </lineage>
</organism>
<evidence type="ECO:0000313" key="2">
    <source>
        <dbReference type="EMBL" id="KAK7937444.1"/>
    </source>
</evidence>
<dbReference type="EMBL" id="JAQQWE010000010">
    <property type="protein sequence ID" value="KAK7937444.1"/>
    <property type="molecule type" value="Genomic_DNA"/>
</dbReference>
<dbReference type="Proteomes" id="UP001391051">
    <property type="component" value="Unassembled WGS sequence"/>
</dbReference>
<reference evidence="2 3" key="1">
    <citation type="submission" date="2023-01" db="EMBL/GenBank/DDBJ databases">
        <title>Analysis of 21 Apiospora genomes using comparative genomics revels a genus with tremendous synthesis potential of carbohydrate active enzymes and secondary metabolites.</title>
        <authorList>
            <person name="Sorensen T."/>
        </authorList>
    </citation>
    <scope>NUCLEOTIDE SEQUENCE [LARGE SCALE GENOMIC DNA]</scope>
    <source>
        <strain evidence="2 3">CBS 24483</strain>
    </source>
</reference>
<feature type="compositionally biased region" description="Polar residues" evidence="1">
    <location>
        <begin position="19"/>
        <end position="32"/>
    </location>
</feature>
<proteinExistence type="predicted"/>
<dbReference type="GeneID" id="92083596"/>
<keyword evidence="3" id="KW-1185">Reference proteome</keyword>
<gene>
    <name evidence="2" type="ORF">PG986_014312</name>
</gene>
<dbReference type="RefSeq" id="XP_066692772.1">
    <property type="nucleotide sequence ID" value="XM_066850534.1"/>
</dbReference>
<feature type="region of interest" description="Disordered" evidence="1">
    <location>
        <begin position="1"/>
        <end position="32"/>
    </location>
</feature>
<evidence type="ECO:0000313" key="3">
    <source>
        <dbReference type="Proteomes" id="UP001391051"/>
    </source>
</evidence>
<protein>
    <submittedName>
        <fullName evidence="2">Uncharacterized protein</fullName>
    </submittedName>
</protein>
<evidence type="ECO:0000256" key="1">
    <source>
        <dbReference type="SAM" id="MobiDB-lite"/>
    </source>
</evidence>
<comment type="caution">
    <text evidence="2">The sequence shown here is derived from an EMBL/GenBank/DDBJ whole genome shotgun (WGS) entry which is preliminary data.</text>
</comment>
<accession>A0ABR1PSL9</accession>
<feature type="region of interest" description="Disordered" evidence="1">
    <location>
        <begin position="63"/>
        <end position="104"/>
    </location>
</feature>
<sequence>MAPQRKRSGRPEAKAPKKQNGTGSDQPTTDLSQVLTDFLSSGSNSTFTCGGAISLAELAALRSPGESAAPPSRVDKDAQASKKRKTVHGKEAATATASTREPKPVSITIRWDRPDTRQAKAWFPIADDDAEGMEALDDLVSDCQPAGFGHLGQNVFDKSVRRAGAMDCSHFSYSLCPYELGIECASGSSKQP</sequence>
<name>A0ABR1PSL9_9PEZI</name>